<evidence type="ECO:0000313" key="3">
    <source>
        <dbReference type="EMBL" id="TGD82998.1"/>
    </source>
</evidence>
<dbReference type="Pfam" id="PF01370">
    <property type="entry name" value="Epimerase"/>
    <property type="match status" value="1"/>
</dbReference>
<dbReference type="SUPFAM" id="SSF51735">
    <property type="entry name" value="NAD(P)-binding Rossmann-fold domains"/>
    <property type="match status" value="1"/>
</dbReference>
<accession>A0A4Z0MUK6</accession>
<comment type="similarity">
    <text evidence="1">Belongs to the NAD(P)-dependent epimerase/dehydratase family.</text>
</comment>
<dbReference type="OrthoDB" id="9803010at2"/>
<evidence type="ECO:0000256" key="1">
    <source>
        <dbReference type="ARBA" id="ARBA00007637"/>
    </source>
</evidence>
<keyword evidence="4" id="KW-1185">Reference proteome</keyword>
<gene>
    <name evidence="3" type="ORF">EU557_04255</name>
</gene>
<dbReference type="AlphaFoldDB" id="A0A4Z0MUK6"/>
<dbReference type="EMBL" id="SRKZ01000001">
    <property type="protein sequence ID" value="TGD82998.1"/>
    <property type="molecule type" value="Genomic_DNA"/>
</dbReference>
<evidence type="ECO:0000259" key="2">
    <source>
        <dbReference type="Pfam" id="PF01370"/>
    </source>
</evidence>
<dbReference type="RefSeq" id="WP_135529153.1">
    <property type="nucleotide sequence ID" value="NZ_SRKZ01000001.1"/>
</dbReference>
<dbReference type="InterPro" id="IPR001509">
    <property type="entry name" value="Epimerase_deHydtase"/>
</dbReference>
<dbReference type="Proteomes" id="UP000298284">
    <property type="component" value="Unassembled WGS sequence"/>
</dbReference>
<dbReference type="Gene3D" id="3.40.50.720">
    <property type="entry name" value="NAD(P)-binding Rossmann-like Domain"/>
    <property type="match status" value="1"/>
</dbReference>
<reference evidence="3 4" key="1">
    <citation type="submission" date="2019-04" db="EMBL/GenBank/DDBJ databases">
        <authorList>
            <person name="Feng G."/>
            <person name="Zhang J."/>
            <person name="Zhu H."/>
        </authorList>
    </citation>
    <scope>NUCLEOTIDE SEQUENCE [LARGE SCALE GENOMIC DNA]</scope>
    <source>
        <strain evidence="3 4">JCM 19491</strain>
    </source>
</reference>
<name>A0A4Z0MUK6_9BACT</name>
<dbReference type="PANTHER" id="PTHR43000">
    <property type="entry name" value="DTDP-D-GLUCOSE 4,6-DEHYDRATASE-RELATED"/>
    <property type="match status" value="1"/>
</dbReference>
<organism evidence="3 4">
    <name type="scientific">Hymenobacter wooponensis</name>
    <dbReference type="NCBI Taxonomy" id="1525360"/>
    <lineage>
        <taxon>Bacteria</taxon>
        <taxon>Pseudomonadati</taxon>
        <taxon>Bacteroidota</taxon>
        <taxon>Cytophagia</taxon>
        <taxon>Cytophagales</taxon>
        <taxon>Hymenobacteraceae</taxon>
        <taxon>Hymenobacter</taxon>
    </lineage>
</organism>
<comment type="caution">
    <text evidence="3">The sequence shown here is derived from an EMBL/GenBank/DDBJ whole genome shotgun (WGS) entry which is preliminary data.</text>
</comment>
<evidence type="ECO:0000313" key="4">
    <source>
        <dbReference type="Proteomes" id="UP000298284"/>
    </source>
</evidence>
<feature type="domain" description="NAD-dependent epimerase/dehydratase" evidence="2">
    <location>
        <begin position="4"/>
        <end position="232"/>
    </location>
</feature>
<protein>
    <submittedName>
        <fullName evidence="3">NAD(P)-dependent oxidoreductase</fullName>
    </submittedName>
</protein>
<sequence length="304" mass="34201">MKVAIIGSNSLLASYVIDEFSKEENYQLVLFGKEAKDDERDNIIFNLFQYPQIKVELSSLLDCDVIVYCAATGVQAGGKADSDIIYDVNAFYPIKILNYLSENGFSGKWVSFGSYFEIGDTSQVSPLNEEQVLSSYFNIPNHYCSSKRLLTKFIVNNIYNVKVFHFVLPTIYGERENPNRLIPYIINSLQKGQPMKLSAGTQIRQYLHCADVASMVRLIAENDLPIGIYNLANEAPIQIATLVKYIFSIFNRDATPFLGTANTRDESMKYLAISSEKASAQIPEWRPSIGIEEGIRRYIGSLSS</sequence>
<proteinExistence type="inferred from homology"/>
<dbReference type="InterPro" id="IPR036291">
    <property type="entry name" value="NAD(P)-bd_dom_sf"/>
</dbReference>